<reference evidence="1 2" key="1">
    <citation type="journal article" date="2016" name="Nat. Commun.">
        <title>Thousands of microbial genomes shed light on interconnected biogeochemical processes in an aquifer system.</title>
        <authorList>
            <person name="Anantharaman K."/>
            <person name="Brown C.T."/>
            <person name="Hug L.A."/>
            <person name="Sharon I."/>
            <person name="Castelle C.J."/>
            <person name="Probst A.J."/>
            <person name="Thomas B.C."/>
            <person name="Singh A."/>
            <person name="Wilkins M.J."/>
            <person name="Karaoz U."/>
            <person name="Brodie E.L."/>
            <person name="Williams K.H."/>
            <person name="Hubbard S.S."/>
            <person name="Banfield J.F."/>
        </authorList>
    </citation>
    <scope>NUCLEOTIDE SEQUENCE [LARGE SCALE GENOMIC DNA]</scope>
</reference>
<gene>
    <name evidence="1" type="ORF">A3A97_04300</name>
</gene>
<evidence type="ECO:0000313" key="2">
    <source>
        <dbReference type="Proteomes" id="UP000176951"/>
    </source>
</evidence>
<dbReference type="AlphaFoldDB" id="A0A1G2PZ63"/>
<dbReference type="EMBL" id="MHSW01000003">
    <property type="protein sequence ID" value="OHA52891.1"/>
    <property type="molecule type" value="Genomic_DNA"/>
</dbReference>
<comment type="caution">
    <text evidence="1">The sequence shown here is derived from an EMBL/GenBank/DDBJ whole genome shotgun (WGS) entry which is preliminary data.</text>
</comment>
<name>A0A1G2PZ63_9BACT</name>
<organism evidence="1 2">
    <name type="scientific">Candidatus Terrybacteria bacterium RIFCSPLOWO2_01_FULL_40_23</name>
    <dbReference type="NCBI Taxonomy" id="1802366"/>
    <lineage>
        <taxon>Bacteria</taxon>
        <taxon>Candidatus Terryibacteriota</taxon>
    </lineage>
</organism>
<proteinExistence type="predicted"/>
<accession>A0A1G2PZ63</accession>
<protein>
    <submittedName>
        <fullName evidence="1">Uncharacterized protein</fullName>
    </submittedName>
</protein>
<sequence length="117" mass="12927">MRKTAIAVHYRKAIGSSVNKGRLLIKFKITWLIITIEVVAADSVLARCSKAIGNVPIAEQTSKNCRFNQAATVLFIVGSVTQRCAHHVRVATKVVNLRVNNNTPRKKGVLFLCVNEQ</sequence>
<evidence type="ECO:0000313" key="1">
    <source>
        <dbReference type="EMBL" id="OHA52891.1"/>
    </source>
</evidence>
<dbReference type="Proteomes" id="UP000176951">
    <property type="component" value="Unassembled WGS sequence"/>
</dbReference>